<dbReference type="SMART" id="SM00267">
    <property type="entry name" value="GGDEF"/>
    <property type="match status" value="1"/>
</dbReference>
<dbReference type="PANTHER" id="PTHR45138">
    <property type="entry name" value="REGULATORY COMPONENTS OF SENSORY TRANSDUCTION SYSTEM"/>
    <property type="match status" value="1"/>
</dbReference>
<gene>
    <name evidence="4" type="ORF">VroAM7_12710</name>
</gene>
<dbReference type="EMBL" id="AP019798">
    <property type="protein sequence ID" value="BBL88618.1"/>
    <property type="molecule type" value="Genomic_DNA"/>
</dbReference>
<dbReference type="FunFam" id="3.30.70.270:FF:000001">
    <property type="entry name" value="Diguanylate cyclase domain protein"/>
    <property type="match status" value="1"/>
</dbReference>
<evidence type="ECO:0000313" key="5">
    <source>
        <dbReference type="Proteomes" id="UP000315115"/>
    </source>
</evidence>
<dbReference type="Gene3D" id="1.10.8.500">
    <property type="entry name" value="HAMP domain in histidine kinase"/>
    <property type="match status" value="1"/>
</dbReference>
<protein>
    <recommendedName>
        <fullName evidence="2">diguanylate cyclase</fullName>
        <ecNumber evidence="2">2.7.7.65</ecNumber>
    </recommendedName>
</protein>
<dbReference type="InterPro" id="IPR050469">
    <property type="entry name" value="Diguanylate_Cyclase"/>
</dbReference>
<dbReference type="Proteomes" id="UP000315115">
    <property type="component" value="Chromosome 1"/>
</dbReference>
<proteinExistence type="predicted"/>
<dbReference type="RefSeq" id="WP_138941062.1">
    <property type="nucleotide sequence ID" value="NZ_AP019798.1"/>
</dbReference>
<dbReference type="GO" id="GO:0005886">
    <property type="term" value="C:plasma membrane"/>
    <property type="evidence" value="ECO:0007669"/>
    <property type="project" value="TreeGrafter"/>
</dbReference>
<evidence type="ECO:0000256" key="1">
    <source>
        <dbReference type="ARBA" id="ARBA00001946"/>
    </source>
</evidence>
<dbReference type="InterPro" id="IPR043128">
    <property type="entry name" value="Rev_trsase/Diguanyl_cyclase"/>
</dbReference>
<dbReference type="SUPFAM" id="SSF55073">
    <property type="entry name" value="Nucleotide cyclase"/>
    <property type="match status" value="1"/>
</dbReference>
<evidence type="ECO:0000313" key="4">
    <source>
        <dbReference type="EMBL" id="BBL88618.1"/>
    </source>
</evidence>
<accession>A0A510I5Y3</accession>
<evidence type="ECO:0000256" key="3">
    <source>
        <dbReference type="ARBA" id="ARBA00034247"/>
    </source>
</evidence>
<dbReference type="PROSITE" id="PS50887">
    <property type="entry name" value="GGDEF"/>
    <property type="match status" value="1"/>
</dbReference>
<dbReference type="Pfam" id="PF00990">
    <property type="entry name" value="GGDEF"/>
    <property type="match status" value="1"/>
</dbReference>
<dbReference type="GO" id="GO:0052621">
    <property type="term" value="F:diguanylate cyclase activity"/>
    <property type="evidence" value="ECO:0007669"/>
    <property type="project" value="UniProtKB-EC"/>
</dbReference>
<organism evidence="4 5">
    <name type="scientific">Vibrio rotiferianus</name>
    <dbReference type="NCBI Taxonomy" id="190895"/>
    <lineage>
        <taxon>Bacteria</taxon>
        <taxon>Pseudomonadati</taxon>
        <taxon>Pseudomonadota</taxon>
        <taxon>Gammaproteobacteria</taxon>
        <taxon>Vibrionales</taxon>
        <taxon>Vibrionaceae</taxon>
        <taxon>Vibrio</taxon>
    </lineage>
</organism>
<dbReference type="Gene3D" id="3.30.70.270">
    <property type="match status" value="1"/>
</dbReference>
<dbReference type="GO" id="GO:0043709">
    <property type="term" value="P:cell adhesion involved in single-species biofilm formation"/>
    <property type="evidence" value="ECO:0007669"/>
    <property type="project" value="TreeGrafter"/>
</dbReference>
<dbReference type="CDD" id="cd01949">
    <property type="entry name" value="GGDEF"/>
    <property type="match status" value="1"/>
</dbReference>
<dbReference type="PANTHER" id="PTHR45138:SF9">
    <property type="entry name" value="DIGUANYLATE CYCLASE DGCM-RELATED"/>
    <property type="match status" value="1"/>
</dbReference>
<comment type="cofactor">
    <cofactor evidence="1">
        <name>Mg(2+)</name>
        <dbReference type="ChEBI" id="CHEBI:18420"/>
    </cofactor>
</comment>
<dbReference type="NCBIfam" id="TIGR00254">
    <property type="entry name" value="GGDEF"/>
    <property type="match status" value="1"/>
</dbReference>
<comment type="catalytic activity">
    <reaction evidence="3">
        <text>2 GTP = 3',3'-c-di-GMP + 2 diphosphate</text>
        <dbReference type="Rhea" id="RHEA:24898"/>
        <dbReference type="ChEBI" id="CHEBI:33019"/>
        <dbReference type="ChEBI" id="CHEBI:37565"/>
        <dbReference type="ChEBI" id="CHEBI:58805"/>
        <dbReference type="EC" id="2.7.7.65"/>
    </reaction>
</comment>
<sequence length="463" mass="52570">MIGGLSIYNYQSSMDTIIKTTITSREHSVAALVSHVSDAVHGNNYANLLLPALKAQLNMQGELNYLYVSGNSSISQRRMEIVYSREIGEVWRSHYPPNYESTLQQRLSRLNSVRDSNLSTPDKVDYLINRLVDAKSKYHQSLEFNRKYVKDLTSSRAEDKSHIDFEKGLMYIKVPLVNDVSGSIEILYGIEQIDKIKQAFILDVFKEIVISLAISYPLLLTLSYRLSSPIKRLSNFMKQNFESISVLQVPESHRTDEIGELAKSFSQLVDKVTDKNKRLNELTKHDPLTGLLNRRSLDSSFRLLSYQTQEGYITCFYIDIDLFKAYNDHYGHLCGDEALMHVSKVVSKLADIHHGYAFRMGGEEFVLMVNLTSLEEGEILGETLRKEVKDLNIEHASQAKDRVLSISIGVAFCSSQEGEYIDTCVLLDKADAALYQAKELGRDRVVLHSETQRGTHHMPPQSL</sequence>
<dbReference type="AlphaFoldDB" id="A0A510I5Y3"/>
<evidence type="ECO:0000256" key="2">
    <source>
        <dbReference type="ARBA" id="ARBA00012528"/>
    </source>
</evidence>
<dbReference type="InterPro" id="IPR000160">
    <property type="entry name" value="GGDEF_dom"/>
</dbReference>
<dbReference type="CDD" id="cd06225">
    <property type="entry name" value="HAMP"/>
    <property type="match status" value="1"/>
</dbReference>
<dbReference type="InterPro" id="IPR029787">
    <property type="entry name" value="Nucleotide_cyclase"/>
</dbReference>
<dbReference type="GO" id="GO:1902201">
    <property type="term" value="P:negative regulation of bacterial-type flagellum-dependent cell motility"/>
    <property type="evidence" value="ECO:0007669"/>
    <property type="project" value="TreeGrafter"/>
</dbReference>
<name>A0A510I5Y3_9VIBR</name>
<dbReference type="EC" id="2.7.7.65" evidence="2"/>
<reference evidence="5" key="1">
    <citation type="submission" date="2019-07" db="EMBL/GenBank/DDBJ databases">
        <title>Complete Genome Sequences of Vibrion rotiferianus strain AM7.</title>
        <authorList>
            <person name="Miyazaki K."/>
            <person name="Wiseschart A."/>
            <person name="Pootanakit K."/>
            <person name="Ishimori K."/>
            <person name="Kitahara K."/>
        </authorList>
    </citation>
    <scope>NUCLEOTIDE SEQUENCE [LARGE SCALE GENOMIC DNA]</scope>
    <source>
        <strain evidence="5">AM7</strain>
    </source>
</reference>